<keyword evidence="1" id="KW-0732">Signal</keyword>
<dbReference type="Proteomes" id="UP000325788">
    <property type="component" value="Unassembled WGS sequence"/>
</dbReference>
<evidence type="ECO:0000313" key="3">
    <source>
        <dbReference type="Proteomes" id="UP000325788"/>
    </source>
</evidence>
<name>A0A5N4WQF2_9GAMM</name>
<accession>A0A5N4WQF2</accession>
<dbReference type="PROSITE" id="PS51257">
    <property type="entry name" value="PROKAR_LIPOPROTEIN"/>
    <property type="match status" value="1"/>
</dbReference>
<sequence>MKKTVQFLGLGFIALGLAACQSTPQQYNGQVGYRVESQTADSATLAYTLAGRQNQDLDAKKLQRACQKVLGTNKTFKLQILSVNEVANPAAMASESYGRQIGNSRTSIGLSNTPDLHNGEDYATRQALEARPSTLRIVRYSCS</sequence>
<feature type="signal peptide" evidence="1">
    <location>
        <begin position="1"/>
        <end position="18"/>
    </location>
</feature>
<evidence type="ECO:0000313" key="2">
    <source>
        <dbReference type="EMBL" id="KAB1859634.1"/>
    </source>
</evidence>
<feature type="chain" id="PRO_5024354727" description="DUF4156 domain-containing protein" evidence="1">
    <location>
        <begin position="19"/>
        <end position="143"/>
    </location>
</feature>
<evidence type="ECO:0000256" key="1">
    <source>
        <dbReference type="SAM" id="SignalP"/>
    </source>
</evidence>
<evidence type="ECO:0008006" key="4">
    <source>
        <dbReference type="Google" id="ProtNLM"/>
    </source>
</evidence>
<organism evidence="2 3">
    <name type="scientific">Acinetobacter tandoii</name>
    <dbReference type="NCBI Taxonomy" id="202954"/>
    <lineage>
        <taxon>Bacteria</taxon>
        <taxon>Pseudomonadati</taxon>
        <taxon>Pseudomonadota</taxon>
        <taxon>Gammaproteobacteria</taxon>
        <taxon>Moraxellales</taxon>
        <taxon>Moraxellaceae</taxon>
        <taxon>Acinetobacter</taxon>
    </lineage>
</organism>
<dbReference type="AlphaFoldDB" id="A0A5N4WQF2"/>
<dbReference type="EMBL" id="VXLD01000001">
    <property type="protein sequence ID" value="KAB1859634.1"/>
    <property type="molecule type" value="Genomic_DNA"/>
</dbReference>
<proteinExistence type="predicted"/>
<reference evidence="2 3" key="1">
    <citation type="submission" date="2019-09" db="EMBL/GenBank/DDBJ databases">
        <title>Draft genome sequence of Acinetobacter tandoii W4-4-4 isolated from environmental water sample.</title>
        <authorList>
            <person name="Wee S.K."/>
            <person name="Yan B."/>
            <person name="Mustaffa S.B."/>
            <person name="Yap E.P.H."/>
        </authorList>
    </citation>
    <scope>NUCLEOTIDE SEQUENCE [LARGE SCALE GENOMIC DNA]</scope>
    <source>
        <strain evidence="2 3">W4-4-4</strain>
    </source>
</reference>
<protein>
    <recommendedName>
        <fullName evidence="4">DUF4156 domain-containing protein</fullName>
    </recommendedName>
</protein>
<gene>
    <name evidence="2" type="ORF">F4W09_00445</name>
</gene>
<dbReference type="RefSeq" id="WP_104441627.1">
    <property type="nucleotide sequence ID" value="NZ_VXLD01000001.1"/>
</dbReference>
<comment type="caution">
    <text evidence="2">The sequence shown here is derived from an EMBL/GenBank/DDBJ whole genome shotgun (WGS) entry which is preliminary data.</text>
</comment>